<keyword evidence="1" id="KW-0175">Coiled coil</keyword>
<accession>A0A821AVF3</accession>
<keyword evidence="3" id="KW-1185">Reference proteome</keyword>
<name>A0A821AVF3_9BILA</name>
<feature type="coiled-coil region" evidence="1">
    <location>
        <begin position="14"/>
        <end position="60"/>
    </location>
</feature>
<evidence type="ECO:0000256" key="1">
    <source>
        <dbReference type="SAM" id="Coils"/>
    </source>
</evidence>
<sequence length="80" mass="9874">ELKARGKRWDEKHLDALRLRKDKLFDEYKEQQKKKKIAQLQQLESRLRYSRTDKETAEEKLRILMDKELVGFQSKLDYYE</sequence>
<organism evidence="2 3">
    <name type="scientific">Rotaria magnacalcarata</name>
    <dbReference type="NCBI Taxonomy" id="392030"/>
    <lineage>
        <taxon>Eukaryota</taxon>
        <taxon>Metazoa</taxon>
        <taxon>Spiralia</taxon>
        <taxon>Gnathifera</taxon>
        <taxon>Rotifera</taxon>
        <taxon>Eurotatoria</taxon>
        <taxon>Bdelloidea</taxon>
        <taxon>Philodinida</taxon>
        <taxon>Philodinidae</taxon>
        <taxon>Rotaria</taxon>
    </lineage>
</organism>
<gene>
    <name evidence="2" type="ORF">OVN521_LOCUS44454</name>
</gene>
<dbReference type="AlphaFoldDB" id="A0A821AVF3"/>
<reference evidence="2" key="1">
    <citation type="submission" date="2021-02" db="EMBL/GenBank/DDBJ databases">
        <authorList>
            <person name="Nowell W R."/>
        </authorList>
    </citation>
    <scope>NUCLEOTIDE SEQUENCE</scope>
</reference>
<dbReference type="EMBL" id="CAJOBG010067821">
    <property type="protein sequence ID" value="CAF4581724.1"/>
    <property type="molecule type" value="Genomic_DNA"/>
</dbReference>
<evidence type="ECO:0000313" key="3">
    <source>
        <dbReference type="Proteomes" id="UP000663866"/>
    </source>
</evidence>
<protein>
    <submittedName>
        <fullName evidence="2">Uncharacterized protein</fullName>
    </submittedName>
</protein>
<feature type="non-terminal residue" evidence="2">
    <location>
        <position position="80"/>
    </location>
</feature>
<proteinExistence type="predicted"/>
<comment type="caution">
    <text evidence="2">The sequence shown here is derived from an EMBL/GenBank/DDBJ whole genome shotgun (WGS) entry which is preliminary data.</text>
</comment>
<feature type="non-terminal residue" evidence="2">
    <location>
        <position position="1"/>
    </location>
</feature>
<evidence type="ECO:0000313" key="2">
    <source>
        <dbReference type="EMBL" id="CAF4581724.1"/>
    </source>
</evidence>
<dbReference type="Proteomes" id="UP000663866">
    <property type="component" value="Unassembled WGS sequence"/>
</dbReference>